<evidence type="ECO:0000256" key="1">
    <source>
        <dbReference type="SAM" id="MobiDB-lite"/>
    </source>
</evidence>
<feature type="region of interest" description="Disordered" evidence="1">
    <location>
        <begin position="202"/>
        <end position="221"/>
    </location>
</feature>
<gene>
    <name evidence="2" type="ORF">Vbra_16304</name>
</gene>
<dbReference type="VEuPathDB" id="CryptoDB:Vbra_16304"/>
<protein>
    <recommendedName>
        <fullName evidence="4">TLDc domain-containing protein</fullName>
    </recommendedName>
</protein>
<evidence type="ECO:0008006" key="4">
    <source>
        <dbReference type="Google" id="ProtNLM"/>
    </source>
</evidence>
<feature type="compositionally biased region" description="Basic and acidic residues" evidence="1">
    <location>
        <begin position="211"/>
        <end position="221"/>
    </location>
</feature>
<dbReference type="EMBL" id="CDMY01000510">
    <property type="protein sequence ID" value="CEM19187.1"/>
    <property type="molecule type" value="Genomic_DNA"/>
</dbReference>
<accession>A0A0G4FWG5</accession>
<dbReference type="AlphaFoldDB" id="A0A0G4FWG5"/>
<evidence type="ECO:0000313" key="2">
    <source>
        <dbReference type="EMBL" id="CEM19187.1"/>
    </source>
</evidence>
<evidence type="ECO:0000313" key="3">
    <source>
        <dbReference type="Proteomes" id="UP000041254"/>
    </source>
</evidence>
<dbReference type="PhylomeDB" id="A0A0G4FWG5"/>
<sequence>MLGKKRKANDGAAAAAAAVAGEPYDDDQRPPCPRIGRQSLDRSVHKAIAALLAIENAARTARQQLQSKAHSIKEIIESTGARVELTGGIDGEVELNVGGRVLGVSRKGLLLEQMRHTYLAHLLLYCVDALPRDEEGRPFLDADPLYIDWLSDEISIAEGKEAQGQEKTIQLDDTQARDPSFAAWHELFMKTTSLDIDVPSEDAEMDEGEGDKDGGKEGEGSVMDKIRRYIEGYDAAMKELDGAAGQLKDFGKTVRPFICAEDGSKHQVKTVTILRKKVSTTEATLSQLGPGNPLYKRFSGEVVQGDEPIRQTSCEHFMRVVDFARRLRFENRPGSVVRHPTARDMDQLKVDVEMFGLKMEDVQRPLSPILNTDETREVVAMTDVPNPTPKLLYSGDFGTMVDKVGDASGLLFLVNHDDTHRFGAFLQGQLKPPDPTQTNEYKLPLCLISISGAYSRPTKVPIPEARQWVSVAGRDGWMRASITAGNVDSRGKLHLGRGYLWLAFARPGPADDLRSMHHWVKKVDLPQGYLGTINSSSDGTLAASNTFTAKEIEIWHVTGGAATTA</sequence>
<keyword evidence="3" id="KW-1185">Reference proteome</keyword>
<dbReference type="InParanoid" id="A0A0G4FWG5"/>
<reference evidence="2 3" key="1">
    <citation type="submission" date="2014-11" db="EMBL/GenBank/DDBJ databases">
        <authorList>
            <person name="Zhu J."/>
            <person name="Qi W."/>
            <person name="Song R."/>
        </authorList>
    </citation>
    <scope>NUCLEOTIDE SEQUENCE [LARGE SCALE GENOMIC DNA]</scope>
</reference>
<feature type="region of interest" description="Disordered" evidence="1">
    <location>
        <begin position="1"/>
        <end position="38"/>
    </location>
</feature>
<proteinExistence type="predicted"/>
<dbReference type="Proteomes" id="UP000041254">
    <property type="component" value="Unassembled WGS sequence"/>
</dbReference>
<organism evidence="2 3">
    <name type="scientific">Vitrella brassicaformis (strain CCMP3155)</name>
    <dbReference type="NCBI Taxonomy" id="1169540"/>
    <lineage>
        <taxon>Eukaryota</taxon>
        <taxon>Sar</taxon>
        <taxon>Alveolata</taxon>
        <taxon>Colpodellida</taxon>
        <taxon>Vitrellaceae</taxon>
        <taxon>Vitrella</taxon>
    </lineage>
</organism>
<name>A0A0G4FWG5_VITBC</name>